<evidence type="ECO:0000256" key="12">
    <source>
        <dbReference type="HAMAP-Rule" id="MF_00038"/>
    </source>
</evidence>
<name>A0ABP7TAW0_9BURK</name>
<dbReference type="Pfam" id="PF10555">
    <property type="entry name" value="MraY_sig1"/>
    <property type="match status" value="1"/>
</dbReference>
<dbReference type="Proteomes" id="UP001501353">
    <property type="component" value="Unassembled WGS sequence"/>
</dbReference>
<dbReference type="RefSeq" id="WP_344763247.1">
    <property type="nucleotide sequence ID" value="NZ_BAAAZE010000008.1"/>
</dbReference>
<keyword evidence="12" id="KW-0460">Magnesium</keyword>
<keyword evidence="8 12" id="KW-1133">Transmembrane helix</keyword>
<evidence type="ECO:0000256" key="13">
    <source>
        <dbReference type="NCBIfam" id="TIGR00445"/>
    </source>
</evidence>
<comment type="cofactor">
    <cofactor evidence="12">
        <name>Mg(2+)</name>
        <dbReference type="ChEBI" id="CHEBI:18420"/>
    </cofactor>
</comment>
<feature type="transmembrane region" description="Helical" evidence="12">
    <location>
        <begin position="190"/>
        <end position="210"/>
    </location>
</feature>
<comment type="function">
    <text evidence="12">Catalyzes the initial step of the lipid cycle reactions in the biosynthesis of the cell wall peptidoglycan: transfers peptidoglycan precursor phospho-MurNAc-pentapeptide from UDP-MurNAc-pentapeptide onto the lipid carrier undecaprenyl phosphate, yielding undecaprenyl-pyrophosphoryl-MurNAc-pentapeptide, known as lipid I.</text>
</comment>
<dbReference type="PANTHER" id="PTHR22926">
    <property type="entry name" value="PHOSPHO-N-ACETYLMURAMOYL-PENTAPEPTIDE-TRANSFERASE"/>
    <property type="match status" value="1"/>
</dbReference>
<comment type="pathway">
    <text evidence="12">Cell wall biogenesis; peptidoglycan biosynthesis.</text>
</comment>
<keyword evidence="9 12" id="KW-0472">Membrane</keyword>
<dbReference type="PROSITE" id="PS01348">
    <property type="entry name" value="MRAY_2"/>
    <property type="match status" value="1"/>
</dbReference>
<keyword evidence="15" id="KW-1185">Reference proteome</keyword>
<dbReference type="CDD" id="cd06852">
    <property type="entry name" value="GT_MraY"/>
    <property type="match status" value="1"/>
</dbReference>
<evidence type="ECO:0000313" key="15">
    <source>
        <dbReference type="Proteomes" id="UP001501353"/>
    </source>
</evidence>
<dbReference type="Pfam" id="PF00953">
    <property type="entry name" value="Glycos_transf_4"/>
    <property type="match status" value="1"/>
</dbReference>
<dbReference type="HAMAP" id="MF_00038">
    <property type="entry name" value="MraY"/>
    <property type="match status" value="1"/>
</dbReference>
<comment type="caution">
    <text evidence="14">The sequence shown here is derived from an EMBL/GenBank/DDBJ whole genome shotgun (WGS) entry which is preliminary data.</text>
</comment>
<evidence type="ECO:0000256" key="6">
    <source>
        <dbReference type="ARBA" id="ARBA00022960"/>
    </source>
</evidence>
<evidence type="ECO:0000256" key="4">
    <source>
        <dbReference type="ARBA" id="ARBA00022679"/>
    </source>
</evidence>
<dbReference type="InterPro" id="IPR000715">
    <property type="entry name" value="Glycosyl_transferase_4"/>
</dbReference>
<dbReference type="PANTHER" id="PTHR22926:SF5">
    <property type="entry name" value="PHOSPHO-N-ACETYLMURAMOYL-PENTAPEPTIDE-TRANSFERASE HOMOLOG"/>
    <property type="match status" value="1"/>
</dbReference>
<keyword evidence="7 12" id="KW-0573">Peptidoglycan synthesis</keyword>
<dbReference type="EC" id="2.7.8.13" evidence="12 13"/>
<evidence type="ECO:0000256" key="1">
    <source>
        <dbReference type="ARBA" id="ARBA00004141"/>
    </source>
</evidence>
<gene>
    <name evidence="12 14" type="primary">mraY</name>
    <name evidence="14" type="ORF">GCM10022212_20940</name>
</gene>
<comment type="catalytic activity">
    <reaction evidence="12">
        <text>UDP-N-acetyl-alpha-D-muramoyl-L-alanyl-gamma-D-glutamyl-meso-2,6-diaminopimeloyl-D-alanyl-D-alanine + di-trans,octa-cis-undecaprenyl phosphate = di-trans,octa-cis-undecaprenyl diphospho-N-acetyl-alpha-D-muramoyl-L-alanyl-D-glutamyl-meso-2,6-diaminopimeloyl-D-alanyl-D-alanine + UMP</text>
        <dbReference type="Rhea" id="RHEA:28386"/>
        <dbReference type="ChEBI" id="CHEBI:57865"/>
        <dbReference type="ChEBI" id="CHEBI:60392"/>
        <dbReference type="ChEBI" id="CHEBI:61386"/>
        <dbReference type="ChEBI" id="CHEBI:61387"/>
        <dbReference type="EC" id="2.7.8.13"/>
    </reaction>
</comment>
<evidence type="ECO:0000313" key="14">
    <source>
        <dbReference type="EMBL" id="GAA4023360.1"/>
    </source>
</evidence>
<keyword evidence="12" id="KW-1003">Cell membrane</keyword>
<keyword evidence="6 12" id="KW-0133">Cell shape</keyword>
<feature type="transmembrane region" description="Helical" evidence="12">
    <location>
        <begin position="134"/>
        <end position="154"/>
    </location>
</feature>
<keyword evidence="12" id="KW-0479">Metal-binding</keyword>
<evidence type="ECO:0000256" key="5">
    <source>
        <dbReference type="ARBA" id="ARBA00022692"/>
    </source>
</evidence>
<dbReference type="InterPro" id="IPR003524">
    <property type="entry name" value="PNAcMuramoyl-5peptid_Trfase"/>
</dbReference>
<evidence type="ECO:0000256" key="11">
    <source>
        <dbReference type="ARBA" id="ARBA00023316"/>
    </source>
</evidence>
<accession>A0ABP7TAW0</accession>
<keyword evidence="10 12" id="KW-0131">Cell cycle</keyword>
<evidence type="ECO:0000256" key="9">
    <source>
        <dbReference type="ARBA" id="ARBA00023136"/>
    </source>
</evidence>
<evidence type="ECO:0000256" key="10">
    <source>
        <dbReference type="ARBA" id="ARBA00023306"/>
    </source>
</evidence>
<keyword evidence="11 12" id="KW-0961">Cell wall biogenesis/degradation</keyword>
<sequence>MLLWLAQYFQQELGPLRVFNFITFRAAFATMTALAIGLIAGPAVIRMLARLKVGQAVRHDGPQTHLIKNGTPTMGGLLILISIGISTLLWADLSNRFIWPVLVVTLGFGAIGWVDDYRKVVYKDPNGMPSREKYFWQSLIGIAAALYLAFSVSAPSTAQFWELFVAWIRSGFSMDLPPKADLIVPFFKTISYPLGVWGFIALTYFVIVGTSNAVNLTDGLDGLAIMPTVMVGTALGIFAYLTGSASYSKYLFIPHIPGAGELLIFCGAMAGAGLAFLWYNAHPAQVFMGDVGALALGGALGTIAVIVRQEIVLFIMGGIFVVETLSVMLQVIYFKYTKKRFGTGRRVLLMAPLHHHFEQKGWKETQVVVRFWIITMMLVLFGLSTLKLR</sequence>
<feature type="transmembrane region" description="Helical" evidence="12">
    <location>
        <begin position="70"/>
        <end position="91"/>
    </location>
</feature>
<evidence type="ECO:0000256" key="8">
    <source>
        <dbReference type="ARBA" id="ARBA00022989"/>
    </source>
</evidence>
<keyword evidence="4 12" id="KW-0808">Transferase</keyword>
<feature type="transmembrane region" description="Helical" evidence="12">
    <location>
        <begin position="26"/>
        <end position="49"/>
    </location>
</feature>
<dbReference type="NCBIfam" id="TIGR00445">
    <property type="entry name" value="mraY"/>
    <property type="match status" value="1"/>
</dbReference>
<dbReference type="PROSITE" id="PS01347">
    <property type="entry name" value="MRAY_1"/>
    <property type="match status" value="1"/>
</dbReference>
<feature type="transmembrane region" description="Helical" evidence="12">
    <location>
        <begin position="286"/>
        <end position="307"/>
    </location>
</feature>
<feature type="transmembrane region" description="Helical" evidence="12">
    <location>
        <begin position="313"/>
        <end position="336"/>
    </location>
</feature>
<keyword evidence="3 12" id="KW-0132">Cell division</keyword>
<feature type="transmembrane region" description="Helical" evidence="12">
    <location>
        <begin position="97"/>
        <end position="114"/>
    </location>
</feature>
<reference evidence="15" key="1">
    <citation type="journal article" date="2019" name="Int. J. Syst. Evol. Microbiol.">
        <title>The Global Catalogue of Microorganisms (GCM) 10K type strain sequencing project: providing services to taxonomists for standard genome sequencing and annotation.</title>
        <authorList>
            <consortium name="The Broad Institute Genomics Platform"/>
            <consortium name="The Broad Institute Genome Sequencing Center for Infectious Disease"/>
            <person name="Wu L."/>
            <person name="Ma J."/>
        </authorList>
    </citation>
    <scope>NUCLEOTIDE SEQUENCE [LARGE SCALE GENOMIC DNA]</scope>
    <source>
        <strain evidence="15">JCM 16673</strain>
    </source>
</reference>
<evidence type="ECO:0000256" key="7">
    <source>
        <dbReference type="ARBA" id="ARBA00022984"/>
    </source>
</evidence>
<comment type="subcellular location">
    <subcellularLocation>
        <location evidence="12">Cell membrane</location>
        <topology evidence="12">Multi-pass membrane protein</topology>
    </subcellularLocation>
    <subcellularLocation>
        <location evidence="1">Membrane</location>
        <topology evidence="1">Multi-pass membrane protein</topology>
    </subcellularLocation>
</comment>
<protein>
    <recommendedName>
        <fullName evidence="12 13">Phospho-N-acetylmuramoyl-pentapeptide-transferase</fullName>
        <ecNumber evidence="12 13">2.7.8.13</ecNumber>
    </recommendedName>
    <alternativeName>
        <fullName evidence="12">UDP-MurNAc-pentapeptide phosphotransferase</fullName>
    </alternativeName>
</protein>
<feature type="transmembrane region" description="Helical" evidence="12">
    <location>
        <begin position="222"/>
        <end position="242"/>
    </location>
</feature>
<feature type="transmembrane region" description="Helical" evidence="12">
    <location>
        <begin position="262"/>
        <end position="279"/>
    </location>
</feature>
<evidence type="ECO:0000256" key="3">
    <source>
        <dbReference type="ARBA" id="ARBA00022618"/>
    </source>
</evidence>
<proteinExistence type="inferred from homology"/>
<keyword evidence="5 12" id="KW-0812">Transmembrane</keyword>
<organism evidence="14 15">
    <name type="scientific">Actimicrobium antarcticum</name>
    <dbReference type="NCBI Taxonomy" id="1051899"/>
    <lineage>
        <taxon>Bacteria</taxon>
        <taxon>Pseudomonadati</taxon>
        <taxon>Pseudomonadota</taxon>
        <taxon>Betaproteobacteria</taxon>
        <taxon>Burkholderiales</taxon>
        <taxon>Oxalobacteraceae</taxon>
        <taxon>Actimicrobium</taxon>
    </lineage>
</organism>
<dbReference type="EMBL" id="BAAAZE010000008">
    <property type="protein sequence ID" value="GAA4023360.1"/>
    <property type="molecule type" value="Genomic_DNA"/>
</dbReference>
<dbReference type="InterPro" id="IPR018480">
    <property type="entry name" value="PNAcMuramoyl-5peptid_Trfase_CS"/>
</dbReference>
<evidence type="ECO:0000256" key="2">
    <source>
        <dbReference type="ARBA" id="ARBA00005583"/>
    </source>
</evidence>
<comment type="similarity">
    <text evidence="2 12">Belongs to the glycosyltransferase 4 family. MraY subfamily.</text>
</comment>
<feature type="transmembrane region" description="Helical" evidence="12">
    <location>
        <begin position="367"/>
        <end position="386"/>
    </location>
</feature>